<evidence type="ECO:0008006" key="3">
    <source>
        <dbReference type="Google" id="ProtNLM"/>
    </source>
</evidence>
<protein>
    <recommendedName>
        <fullName evidence="3">Diacylglycerol O-acyltransferase</fullName>
    </recommendedName>
</protein>
<name>A0A226F0I4_FOLCA</name>
<proteinExistence type="predicted"/>
<keyword evidence="2" id="KW-1185">Reference proteome</keyword>
<comment type="caution">
    <text evidence="1">The sequence shown here is derived from an EMBL/GenBank/DDBJ whole genome shotgun (WGS) entry which is preliminary data.</text>
</comment>
<gene>
    <name evidence="1" type="ORF">Fcan01_00077</name>
</gene>
<reference evidence="1 2" key="1">
    <citation type="submission" date="2015-12" db="EMBL/GenBank/DDBJ databases">
        <title>The genome of Folsomia candida.</title>
        <authorList>
            <person name="Faddeeva A."/>
            <person name="Derks M.F."/>
            <person name="Anvar Y."/>
            <person name="Smit S."/>
            <person name="Van Straalen N."/>
            <person name="Roelofs D."/>
        </authorList>
    </citation>
    <scope>NUCLEOTIDE SEQUENCE [LARGE SCALE GENOMIC DNA]</scope>
    <source>
        <strain evidence="1 2">VU population</strain>
        <tissue evidence="1">Whole body</tissue>
    </source>
</reference>
<organism evidence="1 2">
    <name type="scientific">Folsomia candida</name>
    <name type="common">Springtail</name>
    <dbReference type="NCBI Taxonomy" id="158441"/>
    <lineage>
        <taxon>Eukaryota</taxon>
        <taxon>Metazoa</taxon>
        <taxon>Ecdysozoa</taxon>
        <taxon>Arthropoda</taxon>
        <taxon>Hexapoda</taxon>
        <taxon>Collembola</taxon>
        <taxon>Entomobryomorpha</taxon>
        <taxon>Isotomoidea</taxon>
        <taxon>Isotomidae</taxon>
        <taxon>Proisotominae</taxon>
        <taxon>Folsomia</taxon>
    </lineage>
</organism>
<evidence type="ECO:0000313" key="2">
    <source>
        <dbReference type="Proteomes" id="UP000198287"/>
    </source>
</evidence>
<sequence length="365" mass="40721">MLTPGDTRFSCDTIHTSPVCTIVTTLGLEGEVDPDHIRETLRTQILEATHENDDGRLLYPELGWTIKNYLEFPFWTKATLLEDPVRLIPEDITHDQLIDLQAQLTFQPYKLNAPLWELVIGRRQNTSGVPTSVVLFRFHHTISDGTGIFHLLSKMILPQTAELTKQVSRKAGSLTPIRYLGMPYDFVQTCREGYKSGSLAPDKKGPLGDPRARQISGENLQISEYISISGPKSGPPPSNIHEKFSPSNLQTSNIDDIRRAMGDPDMPRASRSKEDSWTHLSDTFSTCEAISHMRFHMSEPIPLQVIRKLGVRHGVSGTAVMHSAVLGALRSSFFPNNEELIPSTITVETTVNPPTERGRFLGNNV</sequence>
<accession>A0A226F0I4</accession>
<dbReference type="OrthoDB" id="619536at2759"/>
<dbReference type="AlphaFoldDB" id="A0A226F0I4"/>
<dbReference type="SUPFAM" id="SSF52777">
    <property type="entry name" value="CoA-dependent acyltransferases"/>
    <property type="match status" value="1"/>
</dbReference>
<dbReference type="Proteomes" id="UP000198287">
    <property type="component" value="Unassembled WGS sequence"/>
</dbReference>
<dbReference type="EMBL" id="LNIX01000001">
    <property type="protein sequence ID" value="OXA63309.1"/>
    <property type="molecule type" value="Genomic_DNA"/>
</dbReference>
<evidence type="ECO:0000313" key="1">
    <source>
        <dbReference type="EMBL" id="OXA63309.1"/>
    </source>
</evidence>